<dbReference type="InterPro" id="IPR027417">
    <property type="entry name" value="P-loop_NTPase"/>
</dbReference>
<proteinExistence type="predicted"/>
<dbReference type="OrthoDB" id="1550553at2"/>
<evidence type="ECO:0000313" key="2">
    <source>
        <dbReference type="Proteomes" id="UP000298429"/>
    </source>
</evidence>
<accession>A0A5F2BGW2</accession>
<gene>
    <name evidence="1" type="ORF">EHQ76_07115</name>
</gene>
<dbReference type="NCBIfam" id="NF047389">
    <property type="entry name" value="ATPase_Sll1717"/>
    <property type="match status" value="1"/>
</dbReference>
<dbReference type="EMBL" id="RQGN01000038">
    <property type="protein sequence ID" value="TGM04811.1"/>
    <property type="molecule type" value="Genomic_DNA"/>
</dbReference>
<evidence type="ECO:0000313" key="1">
    <source>
        <dbReference type="EMBL" id="TGM04811.1"/>
    </source>
</evidence>
<name>A0A5F2BGW2_9LEPT</name>
<dbReference type="InterPro" id="IPR059206">
    <property type="entry name" value="Sll1717-like"/>
</dbReference>
<organism evidence="1 2">
    <name type="scientific">Leptospira barantonii</name>
    <dbReference type="NCBI Taxonomy" id="2023184"/>
    <lineage>
        <taxon>Bacteria</taxon>
        <taxon>Pseudomonadati</taxon>
        <taxon>Spirochaetota</taxon>
        <taxon>Spirochaetia</taxon>
        <taxon>Leptospirales</taxon>
        <taxon>Leptospiraceae</taxon>
        <taxon>Leptospira</taxon>
    </lineage>
</organism>
<dbReference type="AlphaFoldDB" id="A0A5F2BGW2"/>
<dbReference type="Proteomes" id="UP000298429">
    <property type="component" value="Unassembled WGS sequence"/>
</dbReference>
<reference evidence="1 2" key="1">
    <citation type="journal article" date="2019" name="PLoS Negl. Trop. Dis.">
        <title>Revisiting the worldwide diversity of Leptospira species in the environment.</title>
        <authorList>
            <person name="Vincent A.T."/>
            <person name="Schiettekatte O."/>
            <person name="Bourhy P."/>
            <person name="Veyrier F.J."/>
            <person name="Picardeau M."/>
        </authorList>
    </citation>
    <scope>NUCLEOTIDE SEQUENCE [LARGE SCALE GENOMIC DNA]</scope>
    <source>
        <strain evidence="1 2">201702444</strain>
    </source>
</reference>
<dbReference type="RefSeq" id="WP_135670369.1">
    <property type="nucleotide sequence ID" value="NZ_RQGN01000038.1"/>
</dbReference>
<sequence>MQKPKFDYKFNDETIAALFGHEAADREDVNRLKQYYFKKSDYESVTSNLPLKIVIGFKGVGKSAVLKIAYQEDIANSIPCIWIRPDDISEIYSDLTKESNDLRLITLWKKGISRVIAMHLVESMYLSVNEESDIAVSWAEQHGYKSRDLLSQLVQRLKPIISKKVDIERPNVSNTFGEHHLLDRLVQKKKIRIYIDDLDRGWKASKEDITRLAALINALGDLTTDVEGLQVRLALRGDVYSLVRGASEFTDKFESSEVWCNWTNHEILVALIKRIYTYFNIDLPDDEILSKKQHELNRYLDPIFATKYLGSRAWENAPMYRVIMSLIRRRPRDMVKLSTNAAKKANEEKSKTITGKHMSQVLEHYSNQRMKDIIIEFQSELPNISDLLYNMGPTSKEIHEKRKDRYLYTTEQLYKKVSNVMMNVPIRFTNNVGADFHDVSYFLFKIGFITATKKLANGFVERKFYEDKPQLLSKSVGDEGYSWEIHPAYRSALFKRTNADEKWEESINLENVIDEF</sequence>
<comment type="caution">
    <text evidence="1">The sequence shown here is derived from an EMBL/GenBank/DDBJ whole genome shotgun (WGS) entry which is preliminary data.</text>
</comment>
<dbReference type="SUPFAM" id="SSF52540">
    <property type="entry name" value="P-loop containing nucleoside triphosphate hydrolases"/>
    <property type="match status" value="1"/>
</dbReference>
<protein>
    <submittedName>
        <fullName evidence="1">Uncharacterized protein</fullName>
    </submittedName>
</protein>